<sequence length="167" mass="19165">MSDLGRLREAEENGDDRDTSSSNDLASKAPASGESAIVRSSSKQYSFPQFCRLPIELRRMIWQHFCPDLSRKTARIIDLELIRTAPITHTIFEGAGVADQTQALRAVLATHRESRYMALEFFPDTYWIREGRGLLRINEDRDKLILRFRIEVSIDNTIVISVVVRRL</sequence>
<proteinExistence type="predicted"/>
<comment type="caution">
    <text evidence="1">The sequence shown here is derived from an EMBL/GenBank/DDBJ whole genome shotgun (WGS) entry which is preliminary data.</text>
</comment>
<evidence type="ECO:0000313" key="2">
    <source>
        <dbReference type="Proteomes" id="UP001497680"/>
    </source>
</evidence>
<reference evidence="1 2" key="1">
    <citation type="journal article" date="2022" name="New Phytol.">
        <title>Ecological generalism drives hyperdiversity of secondary metabolite gene clusters in xylarialean endophytes.</title>
        <authorList>
            <person name="Franco M.E.E."/>
            <person name="Wisecaver J.H."/>
            <person name="Arnold A.E."/>
            <person name="Ju Y.M."/>
            <person name="Slot J.C."/>
            <person name="Ahrendt S."/>
            <person name="Moore L.P."/>
            <person name="Eastman K.E."/>
            <person name="Scott K."/>
            <person name="Konkel Z."/>
            <person name="Mondo S.J."/>
            <person name="Kuo A."/>
            <person name="Hayes R.D."/>
            <person name="Haridas S."/>
            <person name="Andreopoulos B."/>
            <person name="Riley R."/>
            <person name="LaButti K."/>
            <person name="Pangilinan J."/>
            <person name="Lipzen A."/>
            <person name="Amirebrahimi M."/>
            <person name="Yan J."/>
            <person name="Adam C."/>
            <person name="Keymanesh K."/>
            <person name="Ng V."/>
            <person name="Louie K."/>
            <person name="Northen T."/>
            <person name="Drula E."/>
            <person name="Henrissat B."/>
            <person name="Hsieh H.M."/>
            <person name="Youens-Clark K."/>
            <person name="Lutzoni F."/>
            <person name="Miadlikowska J."/>
            <person name="Eastwood D.C."/>
            <person name="Hamelin R.C."/>
            <person name="Grigoriev I.V."/>
            <person name="U'Ren J.M."/>
        </authorList>
    </citation>
    <scope>NUCLEOTIDE SEQUENCE [LARGE SCALE GENOMIC DNA]</scope>
    <source>
        <strain evidence="1 2">ER1909</strain>
    </source>
</reference>
<dbReference type="EMBL" id="MU394314">
    <property type="protein sequence ID" value="KAI6086622.1"/>
    <property type="molecule type" value="Genomic_DNA"/>
</dbReference>
<organism evidence="1 2">
    <name type="scientific">Hypoxylon rubiginosum</name>
    <dbReference type="NCBI Taxonomy" id="110542"/>
    <lineage>
        <taxon>Eukaryota</taxon>
        <taxon>Fungi</taxon>
        <taxon>Dikarya</taxon>
        <taxon>Ascomycota</taxon>
        <taxon>Pezizomycotina</taxon>
        <taxon>Sordariomycetes</taxon>
        <taxon>Xylariomycetidae</taxon>
        <taxon>Xylariales</taxon>
        <taxon>Hypoxylaceae</taxon>
        <taxon>Hypoxylon</taxon>
    </lineage>
</organism>
<accession>A0ACC0D246</accession>
<gene>
    <name evidence="1" type="ORF">F4821DRAFT_238174</name>
</gene>
<name>A0ACC0D246_9PEZI</name>
<keyword evidence="2" id="KW-1185">Reference proteome</keyword>
<protein>
    <submittedName>
        <fullName evidence="1">Uncharacterized protein</fullName>
    </submittedName>
</protein>
<dbReference type="Proteomes" id="UP001497680">
    <property type="component" value="Unassembled WGS sequence"/>
</dbReference>
<evidence type="ECO:0000313" key="1">
    <source>
        <dbReference type="EMBL" id="KAI6086622.1"/>
    </source>
</evidence>